<feature type="compositionally biased region" description="Low complexity" evidence="1">
    <location>
        <begin position="199"/>
        <end position="218"/>
    </location>
</feature>
<feature type="compositionally biased region" description="Polar residues" evidence="1">
    <location>
        <begin position="33"/>
        <end position="54"/>
    </location>
</feature>
<feature type="chain" id="PRO_5040209473" description="Extracellular serine-rich protein" evidence="3">
    <location>
        <begin position="25"/>
        <end position="398"/>
    </location>
</feature>
<name>A0A9P8VNZ8_9HYPO</name>
<dbReference type="InterPro" id="IPR008972">
    <property type="entry name" value="Cupredoxin"/>
</dbReference>
<comment type="caution">
    <text evidence="4">The sequence shown here is derived from an EMBL/GenBank/DDBJ whole genome shotgun (WGS) entry which is preliminary data.</text>
</comment>
<keyword evidence="3" id="KW-0732">Signal</keyword>
<dbReference type="Gene3D" id="2.60.40.420">
    <property type="entry name" value="Cupredoxins - blue copper proteins"/>
    <property type="match status" value="1"/>
</dbReference>
<feature type="signal peptide" evidence="3">
    <location>
        <begin position="1"/>
        <end position="24"/>
    </location>
</feature>
<evidence type="ECO:0000313" key="4">
    <source>
        <dbReference type="EMBL" id="KAH6867594.1"/>
    </source>
</evidence>
<keyword evidence="2" id="KW-1133">Transmembrane helix</keyword>
<accession>A0A9P8VNZ8</accession>
<dbReference type="InterPro" id="IPR052953">
    <property type="entry name" value="Ser-rich/MCO-related"/>
</dbReference>
<keyword evidence="2" id="KW-0812">Transmembrane</keyword>
<feature type="region of interest" description="Disordered" evidence="1">
    <location>
        <begin position="350"/>
        <end position="398"/>
    </location>
</feature>
<evidence type="ECO:0000256" key="3">
    <source>
        <dbReference type="SAM" id="SignalP"/>
    </source>
</evidence>
<evidence type="ECO:0000256" key="2">
    <source>
        <dbReference type="SAM" id="Phobius"/>
    </source>
</evidence>
<keyword evidence="5" id="KW-1185">Reference proteome</keyword>
<feature type="region of interest" description="Disordered" evidence="1">
    <location>
        <begin position="28"/>
        <end position="54"/>
    </location>
</feature>
<dbReference type="AlphaFoldDB" id="A0A9P8VNZ8"/>
<dbReference type="OrthoDB" id="2331100at2759"/>
<evidence type="ECO:0008006" key="6">
    <source>
        <dbReference type="Google" id="ProtNLM"/>
    </source>
</evidence>
<proteinExistence type="predicted"/>
<protein>
    <recommendedName>
        <fullName evidence="6">Extracellular serine-rich protein</fullName>
    </recommendedName>
</protein>
<dbReference type="EMBL" id="JAGPYM010000096">
    <property type="protein sequence ID" value="KAH6867594.1"/>
    <property type="molecule type" value="Genomic_DNA"/>
</dbReference>
<keyword evidence="2" id="KW-0472">Membrane</keyword>
<gene>
    <name evidence="4" type="ORF">B0T10DRAFT_553962</name>
</gene>
<organism evidence="4 5">
    <name type="scientific">Thelonectria olida</name>
    <dbReference type="NCBI Taxonomy" id="1576542"/>
    <lineage>
        <taxon>Eukaryota</taxon>
        <taxon>Fungi</taxon>
        <taxon>Dikarya</taxon>
        <taxon>Ascomycota</taxon>
        <taxon>Pezizomycotina</taxon>
        <taxon>Sordariomycetes</taxon>
        <taxon>Hypocreomycetidae</taxon>
        <taxon>Hypocreales</taxon>
        <taxon>Nectriaceae</taxon>
        <taxon>Thelonectria</taxon>
    </lineage>
</organism>
<feature type="region of interest" description="Disordered" evidence="1">
    <location>
        <begin position="187"/>
        <end position="232"/>
    </location>
</feature>
<feature type="transmembrane region" description="Helical" evidence="2">
    <location>
        <begin position="238"/>
        <end position="261"/>
    </location>
</feature>
<evidence type="ECO:0000256" key="1">
    <source>
        <dbReference type="SAM" id="MobiDB-lite"/>
    </source>
</evidence>
<evidence type="ECO:0000313" key="5">
    <source>
        <dbReference type="Proteomes" id="UP000777438"/>
    </source>
</evidence>
<dbReference type="Proteomes" id="UP000777438">
    <property type="component" value="Unassembled WGS sequence"/>
</dbReference>
<dbReference type="PANTHER" id="PTHR34883">
    <property type="entry name" value="SERINE-RICH PROTEIN, PUTATIVE-RELATED-RELATED"/>
    <property type="match status" value="1"/>
</dbReference>
<dbReference type="PANTHER" id="PTHR34883:SF8">
    <property type="entry name" value="EXTRACELLULAR SERINE-RICH PROTEIN (AFU_ORTHOLOGUE AFUA_6G00670)"/>
    <property type="match status" value="1"/>
</dbReference>
<dbReference type="SUPFAM" id="SSF49503">
    <property type="entry name" value="Cupredoxins"/>
    <property type="match status" value="1"/>
</dbReference>
<sequence>MLPKHHPTLFALFVGFWAWTTTQAVVRTPREVPSSTTEEPATIQEESPTNTATGTGVATHTINVGAAGHKFTPNDIKADVGDIIEYRFYPDAHWVIRGDFEQPCIPYEYVGLNKNGFSSGRQPVKAITDDAPRFRVRVNNTDPIFYYCGAPGSCVKYHMMGVVNPSKNETLDDWFVKAADVDYQLTPGEPFPTEEGFKTSTTSTTADLTTSATADPTSGSSNNPDDENGHGHSLNAGAVAGIAIGGAAVLILTMGAIYCCGRHGGFNKAYRKTFGDMAVPAYPNGAPPVVGADVDSPNAAVPIAWVYKPTTAMTPSSGQSPRTSPPLPSAYNFPQDATVMMSQDKSSLNKYFVPNPKHLTTSPPLRPPKEEPVASAELPGQKLAGPVAELSASANTGN</sequence>
<reference evidence="4 5" key="1">
    <citation type="journal article" date="2021" name="Nat. Commun.">
        <title>Genetic determinants of endophytism in the Arabidopsis root mycobiome.</title>
        <authorList>
            <person name="Mesny F."/>
            <person name="Miyauchi S."/>
            <person name="Thiergart T."/>
            <person name="Pickel B."/>
            <person name="Atanasova L."/>
            <person name="Karlsson M."/>
            <person name="Huettel B."/>
            <person name="Barry K.W."/>
            <person name="Haridas S."/>
            <person name="Chen C."/>
            <person name="Bauer D."/>
            <person name="Andreopoulos W."/>
            <person name="Pangilinan J."/>
            <person name="LaButti K."/>
            <person name="Riley R."/>
            <person name="Lipzen A."/>
            <person name="Clum A."/>
            <person name="Drula E."/>
            <person name="Henrissat B."/>
            <person name="Kohler A."/>
            <person name="Grigoriev I.V."/>
            <person name="Martin F.M."/>
            <person name="Hacquard S."/>
        </authorList>
    </citation>
    <scope>NUCLEOTIDE SEQUENCE [LARGE SCALE GENOMIC DNA]</scope>
    <source>
        <strain evidence="4 5">MPI-CAGE-CH-0241</strain>
    </source>
</reference>